<evidence type="ECO:0000313" key="2">
    <source>
        <dbReference type="Proteomes" id="UP000078546"/>
    </source>
</evidence>
<reference evidence="2" key="1">
    <citation type="submission" date="2016-05" db="EMBL/GenBank/DDBJ databases">
        <authorList>
            <person name="Naeem Raeece"/>
        </authorList>
    </citation>
    <scope>NUCLEOTIDE SEQUENCE [LARGE SCALE GENOMIC DNA]</scope>
</reference>
<sequence length="39" mass="4736">MVEKDKDLAVLPSFRFYADLDKGYEYLLYGYDNFFDNFI</sequence>
<evidence type="ECO:0000313" key="1">
    <source>
        <dbReference type="EMBL" id="SBS99670.1"/>
    </source>
</evidence>
<dbReference type="Proteomes" id="UP000078546">
    <property type="component" value="Unassembled WGS sequence"/>
</dbReference>
<feature type="non-terminal residue" evidence="1">
    <location>
        <position position="39"/>
    </location>
</feature>
<evidence type="ECO:0008006" key="3">
    <source>
        <dbReference type="Google" id="ProtNLM"/>
    </source>
</evidence>
<name>A0A1A8X376_PLAOA</name>
<protein>
    <recommendedName>
        <fullName evidence="3">PIR Superfamily Protein</fullName>
    </recommendedName>
</protein>
<dbReference type="EMBL" id="FLQV01001438">
    <property type="protein sequence ID" value="SBS99670.1"/>
    <property type="molecule type" value="Genomic_DNA"/>
</dbReference>
<accession>A0A1A8X376</accession>
<organism evidence="1 2">
    <name type="scientific">Plasmodium ovale curtisi</name>
    <dbReference type="NCBI Taxonomy" id="864141"/>
    <lineage>
        <taxon>Eukaryota</taxon>
        <taxon>Sar</taxon>
        <taxon>Alveolata</taxon>
        <taxon>Apicomplexa</taxon>
        <taxon>Aconoidasida</taxon>
        <taxon>Haemosporida</taxon>
        <taxon>Plasmodiidae</taxon>
        <taxon>Plasmodium</taxon>
        <taxon>Plasmodium (Plasmodium)</taxon>
    </lineage>
</organism>
<proteinExistence type="predicted"/>
<dbReference type="AlphaFoldDB" id="A0A1A8X376"/>
<gene>
    <name evidence="1" type="ORF">POVCU1_054320</name>
</gene>